<reference evidence="2 3" key="1">
    <citation type="submission" date="2024-01" db="EMBL/GenBank/DDBJ databases">
        <title>The genomes of 5 underutilized Papilionoideae crops provide insights into root nodulation and disease resistance.</title>
        <authorList>
            <person name="Yuan L."/>
        </authorList>
    </citation>
    <scope>NUCLEOTIDE SEQUENCE [LARGE SCALE GENOMIC DNA]</scope>
    <source>
        <strain evidence="2">LY-2023</strain>
        <tissue evidence="2">Leaf</tissue>
    </source>
</reference>
<accession>A0AAN9JBF9</accession>
<comment type="caution">
    <text evidence="2">The sequence shown here is derived from an EMBL/GenBank/DDBJ whole genome shotgun (WGS) entry which is preliminary data.</text>
</comment>
<organism evidence="2 3">
    <name type="scientific">Clitoria ternatea</name>
    <name type="common">Butterfly pea</name>
    <dbReference type="NCBI Taxonomy" id="43366"/>
    <lineage>
        <taxon>Eukaryota</taxon>
        <taxon>Viridiplantae</taxon>
        <taxon>Streptophyta</taxon>
        <taxon>Embryophyta</taxon>
        <taxon>Tracheophyta</taxon>
        <taxon>Spermatophyta</taxon>
        <taxon>Magnoliopsida</taxon>
        <taxon>eudicotyledons</taxon>
        <taxon>Gunneridae</taxon>
        <taxon>Pentapetalae</taxon>
        <taxon>rosids</taxon>
        <taxon>fabids</taxon>
        <taxon>Fabales</taxon>
        <taxon>Fabaceae</taxon>
        <taxon>Papilionoideae</taxon>
        <taxon>50 kb inversion clade</taxon>
        <taxon>NPAAA clade</taxon>
        <taxon>indigoferoid/millettioid clade</taxon>
        <taxon>Phaseoleae</taxon>
        <taxon>Clitoria</taxon>
    </lineage>
</organism>
<dbReference type="EMBL" id="JAYKXN010000004">
    <property type="protein sequence ID" value="KAK7295477.1"/>
    <property type="molecule type" value="Genomic_DNA"/>
</dbReference>
<feature type="region of interest" description="Disordered" evidence="1">
    <location>
        <begin position="35"/>
        <end position="68"/>
    </location>
</feature>
<gene>
    <name evidence="2" type="ORF">RJT34_18386</name>
</gene>
<keyword evidence="3" id="KW-1185">Reference proteome</keyword>
<dbReference type="AlphaFoldDB" id="A0AAN9JBF9"/>
<name>A0AAN9JBF9_CLITE</name>
<protein>
    <submittedName>
        <fullName evidence="2">Uncharacterized protein</fullName>
    </submittedName>
</protein>
<evidence type="ECO:0000313" key="2">
    <source>
        <dbReference type="EMBL" id="KAK7295477.1"/>
    </source>
</evidence>
<evidence type="ECO:0000256" key="1">
    <source>
        <dbReference type="SAM" id="MobiDB-lite"/>
    </source>
</evidence>
<evidence type="ECO:0000313" key="3">
    <source>
        <dbReference type="Proteomes" id="UP001359559"/>
    </source>
</evidence>
<proteinExistence type="predicted"/>
<sequence length="125" mass="14022">MLMKVVPNEIYKVQSLTLSKDRVMSLLALMNKQEMAPKKSIPTAGPSKRQRKATATDTDTTSEDPDLQGQEHIAVLHTRVLEFLIPLKNGQQHDSDAIGLPFQLYSQDSSWRSNVSVLHCTKCML</sequence>
<dbReference type="Proteomes" id="UP001359559">
    <property type="component" value="Unassembled WGS sequence"/>
</dbReference>